<feature type="transmembrane region" description="Helical" evidence="1">
    <location>
        <begin position="12"/>
        <end position="30"/>
    </location>
</feature>
<reference evidence="2 3" key="1">
    <citation type="submission" date="2010-11" db="EMBL/GenBank/DDBJ databases">
        <title>Complete sequence of Halanaerobium sp. sapolanicus.</title>
        <authorList>
            <consortium name="US DOE Joint Genome Institute"/>
            <person name="Lucas S."/>
            <person name="Copeland A."/>
            <person name="Lapidus A."/>
            <person name="Cheng J.-F."/>
            <person name="Bruce D."/>
            <person name="Goodwin L."/>
            <person name="Pitluck S."/>
            <person name="Davenport K."/>
            <person name="Detter J.C."/>
            <person name="Han C."/>
            <person name="Tapia R."/>
            <person name="Land M."/>
            <person name="Hauser L."/>
            <person name="Jeffries C."/>
            <person name="Kyrpides N."/>
            <person name="Ivanova N."/>
            <person name="Mikhailova N."/>
            <person name="Begemann M.B."/>
            <person name="Mormile M.R."/>
            <person name="Wall J.D."/>
            <person name="Elias D.A."/>
            <person name="Woyke T."/>
        </authorList>
    </citation>
    <scope>NUCLEOTIDE SEQUENCE [LARGE SCALE GENOMIC DNA]</scope>
    <source>
        <strain evidence="3">sapolanicus</strain>
    </source>
</reference>
<keyword evidence="1" id="KW-0812">Transmembrane</keyword>
<dbReference type="HOGENOM" id="CLU_1473232_0_0_9"/>
<keyword evidence="3" id="KW-1185">Reference proteome</keyword>
<keyword evidence="1" id="KW-0472">Membrane</keyword>
<accession>E4RLE7</accession>
<evidence type="ECO:0000313" key="2">
    <source>
        <dbReference type="EMBL" id="ADQ14861.1"/>
    </source>
</evidence>
<sequence length="183" mass="21749">MLNNLSRREKVLLLLVFIIALGAIYYFYFYTPLTEEIAALERRRDERSNRLNVAISYAERLPEIKEEYLAILDELAERGVYVEKDRIDLLIDYREAARDNNLDLVLYRPQVQENAIQINVQIRGGFREAVNLLEDFKEWNYWFEFRDVNINRSNDGVQLSMNTLYHNRLVDPELLRLGVEADE</sequence>
<name>E4RLE7_HALHG</name>
<dbReference type="Proteomes" id="UP000007434">
    <property type="component" value="Chromosome"/>
</dbReference>
<evidence type="ECO:0000256" key="1">
    <source>
        <dbReference type="SAM" id="Phobius"/>
    </source>
</evidence>
<dbReference type="KEGG" id="has:Halsa_1434"/>
<keyword evidence="1" id="KW-1133">Transmembrane helix</keyword>
<gene>
    <name evidence="2" type="ordered locus">Halsa_1434</name>
</gene>
<dbReference type="RefSeq" id="WP_013405941.1">
    <property type="nucleotide sequence ID" value="NC_014654.1"/>
</dbReference>
<reference evidence="2 3" key="2">
    <citation type="journal article" date="2011" name="J. Bacteriol.">
        <title>Complete Genome Sequence of the Haloalkaliphilic, Hydrogen Producing Halanaerobium hydrogenoformans.</title>
        <authorList>
            <person name="Brown S.D."/>
            <person name="Begemann M.B."/>
            <person name="Mormile M.R."/>
            <person name="Wall J.D."/>
            <person name="Han C.S."/>
            <person name="Goodwin L.A."/>
            <person name="Pitluck S."/>
            <person name="Land M.L."/>
            <person name="Hauser L.J."/>
            <person name="Elias D.A."/>
        </authorList>
    </citation>
    <scope>NUCLEOTIDE SEQUENCE [LARGE SCALE GENOMIC DNA]</scope>
    <source>
        <strain evidence="3">sapolanicus</strain>
    </source>
</reference>
<proteinExistence type="predicted"/>
<protein>
    <recommendedName>
        <fullName evidence="4">Type IV pilus assembly protein PilO</fullName>
    </recommendedName>
</protein>
<dbReference type="AlphaFoldDB" id="E4RLE7"/>
<evidence type="ECO:0008006" key="4">
    <source>
        <dbReference type="Google" id="ProtNLM"/>
    </source>
</evidence>
<dbReference type="EMBL" id="CP002304">
    <property type="protein sequence ID" value="ADQ14861.1"/>
    <property type="molecule type" value="Genomic_DNA"/>
</dbReference>
<dbReference type="STRING" id="656519.Halsa_1434"/>
<organism evidence="2 3">
    <name type="scientific">Halanaerobium hydrogeniformans</name>
    <name type="common">Halanaerobium sp. (strain sapolanicus)</name>
    <dbReference type="NCBI Taxonomy" id="656519"/>
    <lineage>
        <taxon>Bacteria</taxon>
        <taxon>Bacillati</taxon>
        <taxon>Bacillota</taxon>
        <taxon>Clostridia</taxon>
        <taxon>Halanaerobiales</taxon>
        <taxon>Halanaerobiaceae</taxon>
        <taxon>Halanaerobium</taxon>
    </lineage>
</organism>
<evidence type="ECO:0000313" key="3">
    <source>
        <dbReference type="Proteomes" id="UP000007434"/>
    </source>
</evidence>
<dbReference type="OrthoDB" id="2111612at2"/>